<evidence type="ECO:0000313" key="4">
    <source>
        <dbReference type="Proteomes" id="UP000326924"/>
    </source>
</evidence>
<feature type="compositionally biased region" description="Basic residues" evidence="1">
    <location>
        <begin position="423"/>
        <end position="432"/>
    </location>
</feature>
<reference evidence="3 4" key="1">
    <citation type="submission" date="2019-09" db="EMBL/GenBank/DDBJ databases">
        <title>Draft genome of the ectomycorrhizal ascomycete Sphaerosporella brunnea.</title>
        <authorList>
            <consortium name="DOE Joint Genome Institute"/>
            <person name="Benucci G.M."/>
            <person name="Marozzi G."/>
            <person name="Antonielli L."/>
            <person name="Sanchez S."/>
            <person name="Marco P."/>
            <person name="Wang X."/>
            <person name="Falini L.B."/>
            <person name="Barry K."/>
            <person name="Haridas S."/>
            <person name="Lipzen A."/>
            <person name="Labutti K."/>
            <person name="Grigoriev I.V."/>
            <person name="Murat C."/>
            <person name="Martin F."/>
            <person name="Albertini E."/>
            <person name="Donnini D."/>
            <person name="Bonito G."/>
        </authorList>
    </citation>
    <scope>NUCLEOTIDE SEQUENCE [LARGE SCALE GENOMIC DNA]</scope>
    <source>
        <strain evidence="3 4">Sb_GMNB300</strain>
    </source>
</reference>
<feature type="compositionally biased region" description="Polar residues" evidence="1">
    <location>
        <begin position="788"/>
        <end position="797"/>
    </location>
</feature>
<dbReference type="OrthoDB" id="5589766at2759"/>
<dbReference type="GO" id="GO:0030010">
    <property type="term" value="P:establishment of cell polarity"/>
    <property type="evidence" value="ECO:0007669"/>
    <property type="project" value="TreeGrafter"/>
</dbReference>
<feature type="compositionally biased region" description="Basic and acidic residues" evidence="1">
    <location>
        <begin position="762"/>
        <end position="773"/>
    </location>
</feature>
<evidence type="ECO:0000313" key="3">
    <source>
        <dbReference type="EMBL" id="KAA8911119.1"/>
    </source>
</evidence>
<feature type="compositionally biased region" description="Basic and acidic residues" evidence="1">
    <location>
        <begin position="533"/>
        <end position="552"/>
    </location>
</feature>
<dbReference type="SMART" id="SM01327">
    <property type="entry name" value="Zds_C"/>
    <property type="match status" value="1"/>
</dbReference>
<dbReference type="PANTHER" id="PTHR28089:SF1">
    <property type="entry name" value="PROTEIN ZDS1-RELATED"/>
    <property type="match status" value="1"/>
</dbReference>
<proteinExistence type="predicted"/>
<feature type="region of interest" description="Disordered" evidence="1">
    <location>
        <begin position="204"/>
        <end position="271"/>
    </location>
</feature>
<feature type="region of interest" description="Disordered" evidence="1">
    <location>
        <begin position="1"/>
        <end position="29"/>
    </location>
</feature>
<comment type="caution">
    <text evidence="3">The sequence shown here is derived from an EMBL/GenBank/DDBJ whole genome shotgun (WGS) entry which is preliminary data.</text>
</comment>
<feature type="compositionally biased region" description="Basic and acidic residues" evidence="1">
    <location>
        <begin position="839"/>
        <end position="849"/>
    </location>
</feature>
<dbReference type="InterPro" id="IPR040206">
    <property type="entry name" value="Zds1/2"/>
</dbReference>
<feature type="region of interest" description="Disordered" evidence="1">
    <location>
        <begin position="720"/>
        <end position="849"/>
    </location>
</feature>
<dbReference type="GO" id="GO:0005737">
    <property type="term" value="C:cytoplasm"/>
    <property type="evidence" value="ECO:0007669"/>
    <property type="project" value="TreeGrafter"/>
</dbReference>
<name>A0A5J5F423_9PEZI</name>
<dbReference type="EMBL" id="VXIS01000039">
    <property type="protein sequence ID" value="KAA8911119.1"/>
    <property type="molecule type" value="Genomic_DNA"/>
</dbReference>
<feature type="compositionally biased region" description="Low complexity" evidence="1">
    <location>
        <begin position="720"/>
        <end position="730"/>
    </location>
</feature>
<sequence>MSMKTTSRVRDSRGFTHSPGSRLSIDPDHHVTEAIGDMYGEYTDEVGNRYSFVPSAPGETESSRSSKRQSMLSVPVVHGRNAGSGKGSGGAGGGGGVAANVQTPPTSPASLARPVSPSLGGAANKQYPLNDIDYESDPVAVAQEMSNLQALRRMSMDVTAAADPDLPSFSNFVPSTPPEDGGDPGSVFWVPARLHPELAPQEFSAFLEAKKNEIRRPQTAGSLSPDGSPSGGPSLRRKKSMLSRQIDADAAKHYRDGAERLEKRKSLLGEPMAPAIQLDDLMKDPTALMHKLSVDSQRRMEKGDQVDDVPIIFAPKVGLKRSTATHYRKGSLRRGERVGSRRGSMKTAETDSEDYYGPDPKAGFRLDRVSTEPVSLPSASRNKDESWRSQRSPPESSGAPMLSDDRGSDTTPASFTTQDKHKSAPAKARRSSSPKGAPRSRTSEPAPPVPKIVETPPPSADVPERHSSFEPPNQTPKKRSTTNHRLSDSSSDAAPAKSEHMVVPGDKKDRKRPDTSGSAGKDRKTSWGWLLGDSDRAKEKEEQREREKEEKVKAKKEKRPKSAEKTDKYDNTRLDVLQKSIELGNTGKVVASDPPTPSTVEPQKPESRESRKSRGEDKKDKDSGFLSFFGGSKKKSGDNSSSTERKGRSSRGVSPDPAHNVQPKYYYTRFPIHIERAIYRLSHLKLANPRRPLHQQVLLSNFMYSYLALVQQTQPHLIQQATSPAQQQKQEAAERQRQQEQQRWQQRQEEEQRYAEQQQNHYYEDAPNDHEYVDDTQGYDDDDDGLRSRQTQKTGRSGRQEELVREHYEHHGPRGREPEAPNGGGGYYADQRGMSGGLQRERDERDDMW</sequence>
<dbReference type="PANTHER" id="PTHR28089">
    <property type="entry name" value="PROTEIN ZDS1-RELATED"/>
    <property type="match status" value="1"/>
</dbReference>
<feature type="compositionally biased region" description="Pro residues" evidence="1">
    <location>
        <begin position="445"/>
        <end position="460"/>
    </location>
</feature>
<dbReference type="AlphaFoldDB" id="A0A5J5F423"/>
<dbReference type="InParanoid" id="A0A5J5F423"/>
<dbReference type="GO" id="GO:0010971">
    <property type="term" value="P:positive regulation of G2/M transition of mitotic cell cycle"/>
    <property type="evidence" value="ECO:0007669"/>
    <property type="project" value="TreeGrafter"/>
</dbReference>
<feature type="compositionally biased region" description="Gly residues" evidence="1">
    <location>
        <begin position="82"/>
        <end position="97"/>
    </location>
</feature>
<feature type="compositionally biased region" description="Basic and acidic residues" evidence="1">
    <location>
        <begin position="603"/>
        <end position="623"/>
    </location>
</feature>
<dbReference type="Proteomes" id="UP000326924">
    <property type="component" value="Unassembled WGS sequence"/>
</dbReference>
<feature type="compositionally biased region" description="Basic and acidic residues" evidence="1">
    <location>
        <begin position="731"/>
        <end position="754"/>
    </location>
</feature>
<feature type="compositionally biased region" description="Basic and acidic residues" evidence="1">
    <location>
        <begin position="560"/>
        <end position="573"/>
    </location>
</feature>
<feature type="region of interest" description="Disordered" evidence="1">
    <location>
        <begin position="320"/>
        <end position="662"/>
    </location>
</feature>
<dbReference type="InterPro" id="IPR013941">
    <property type="entry name" value="ZDS1_C"/>
</dbReference>
<feature type="region of interest" description="Disordered" evidence="1">
    <location>
        <begin position="48"/>
        <end position="127"/>
    </location>
</feature>
<evidence type="ECO:0000259" key="2">
    <source>
        <dbReference type="SMART" id="SM01327"/>
    </source>
</evidence>
<feature type="compositionally biased region" description="Basic and acidic residues" evidence="1">
    <location>
        <begin position="246"/>
        <end position="267"/>
    </location>
</feature>
<keyword evidence="4" id="KW-1185">Reference proteome</keyword>
<feature type="region of interest" description="Disordered" evidence="1">
    <location>
        <begin position="169"/>
        <end position="189"/>
    </location>
</feature>
<feature type="compositionally biased region" description="Acidic residues" evidence="1">
    <location>
        <begin position="774"/>
        <end position="784"/>
    </location>
</feature>
<feature type="compositionally biased region" description="Low complexity" evidence="1">
    <location>
        <begin position="221"/>
        <end position="234"/>
    </location>
</feature>
<feature type="domain" description="Protein Zds1 C-terminal" evidence="2">
    <location>
        <begin position="659"/>
        <end position="711"/>
    </location>
</feature>
<organism evidence="3 4">
    <name type="scientific">Sphaerosporella brunnea</name>
    <dbReference type="NCBI Taxonomy" id="1250544"/>
    <lineage>
        <taxon>Eukaryota</taxon>
        <taxon>Fungi</taxon>
        <taxon>Dikarya</taxon>
        <taxon>Ascomycota</taxon>
        <taxon>Pezizomycotina</taxon>
        <taxon>Pezizomycetes</taxon>
        <taxon>Pezizales</taxon>
        <taxon>Pyronemataceae</taxon>
        <taxon>Sphaerosporella</taxon>
    </lineage>
</organism>
<evidence type="ECO:0000256" key="1">
    <source>
        <dbReference type="SAM" id="MobiDB-lite"/>
    </source>
</evidence>
<feature type="compositionally biased region" description="Basic and acidic residues" evidence="1">
    <location>
        <begin position="497"/>
        <end position="525"/>
    </location>
</feature>
<feature type="compositionally biased region" description="Basic and acidic residues" evidence="1">
    <location>
        <begin position="798"/>
        <end position="819"/>
    </location>
</feature>
<dbReference type="Pfam" id="PF08632">
    <property type="entry name" value="Zds_C"/>
    <property type="match status" value="1"/>
</dbReference>
<protein>
    <submittedName>
        <fullName evidence="3">Putative telomere silencing protein Zds1</fullName>
    </submittedName>
</protein>
<accession>A0A5J5F423</accession>
<gene>
    <name evidence="3" type="ORF">FN846DRAFT_466439</name>
</gene>